<dbReference type="Pfam" id="PF09996">
    <property type="entry name" value="DUF2237"/>
    <property type="match status" value="1"/>
</dbReference>
<name>A0A3P1CP15_9BACT</name>
<dbReference type="PANTHER" id="PTHR37466:SF1">
    <property type="entry name" value="SLR1628 PROTEIN"/>
    <property type="match status" value="1"/>
</dbReference>
<proteinExistence type="predicted"/>
<comment type="caution">
    <text evidence="1">The sequence shown here is derived from an EMBL/GenBank/DDBJ whole genome shotgun (WGS) entry which is preliminary data.</text>
</comment>
<evidence type="ECO:0000313" key="1">
    <source>
        <dbReference type="EMBL" id="RRB15025.1"/>
    </source>
</evidence>
<dbReference type="AlphaFoldDB" id="A0A3P1CP15"/>
<sequence>MSATNVYGNPLECCCRSPVTGFFRDGFCRTDEQNQGQHLVCAIITRQFLEFSRNRGNDLMTPRPELRFPGLKPGDRWCLNALRWREAFDAGVAPPVLLASTHQRALNYVTMDMLRELAFEE</sequence>
<evidence type="ECO:0000313" key="2">
    <source>
        <dbReference type="Proteomes" id="UP000274271"/>
    </source>
</evidence>
<dbReference type="PANTHER" id="PTHR37466">
    <property type="entry name" value="SLR1628 PROTEIN"/>
    <property type="match status" value="1"/>
</dbReference>
<dbReference type="InterPro" id="IPR018714">
    <property type="entry name" value="DUF2237"/>
</dbReference>
<accession>A0A3P1CP15</accession>
<organism evidence="1 2">
    <name type="scientific">Larkinella knui</name>
    <dbReference type="NCBI Taxonomy" id="2025310"/>
    <lineage>
        <taxon>Bacteria</taxon>
        <taxon>Pseudomonadati</taxon>
        <taxon>Bacteroidota</taxon>
        <taxon>Cytophagia</taxon>
        <taxon>Cytophagales</taxon>
        <taxon>Spirosomataceae</taxon>
        <taxon>Larkinella</taxon>
    </lineage>
</organism>
<gene>
    <name evidence="1" type="ORF">EHT87_10730</name>
</gene>
<dbReference type="OrthoDB" id="9792525at2"/>
<dbReference type="Gene3D" id="3.30.56.110">
    <property type="entry name" value="Protein of unknown function DUF2237"/>
    <property type="match status" value="1"/>
</dbReference>
<dbReference type="EMBL" id="RQJP01000002">
    <property type="protein sequence ID" value="RRB15025.1"/>
    <property type="molecule type" value="Genomic_DNA"/>
</dbReference>
<dbReference type="RefSeq" id="WP_124906627.1">
    <property type="nucleotide sequence ID" value="NZ_RQJP01000002.1"/>
</dbReference>
<dbReference type="Proteomes" id="UP000274271">
    <property type="component" value="Unassembled WGS sequence"/>
</dbReference>
<protein>
    <submittedName>
        <fullName evidence="1">DUF2237 domain-containing protein</fullName>
    </submittedName>
</protein>
<keyword evidence="2" id="KW-1185">Reference proteome</keyword>
<reference evidence="1 2" key="1">
    <citation type="submission" date="2018-11" db="EMBL/GenBank/DDBJ databases">
        <authorList>
            <person name="Zhou Z."/>
            <person name="Wang G."/>
        </authorList>
    </citation>
    <scope>NUCLEOTIDE SEQUENCE [LARGE SCALE GENOMIC DNA]</scope>
    <source>
        <strain evidence="1 2">KCTC42998</strain>
    </source>
</reference>